<evidence type="ECO:0000313" key="4">
    <source>
        <dbReference type="Proteomes" id="UP000057938"/>
    </source>
</evidence>
<dbReference type="PATRIC" id="fig|361183.4.peg.1149"/>
<dbReference type="GO" id="GO:0009279">
    <property type="term" value="C:cell outer membrane"/>
    <property type="evidence" value="ECO:0007669"/>
    <property type="project" value="TreeGrafter"/>
</dbReference>
<feature type="region of interest" description="Disordered" evidence="1">
    <location>
        <begin position="226"/>
        <end position="258"/>
    </location>
</feature>
<evidence type="ECO:0000256" key="1">
    <source>
        <dbReference type="SAM" id="MobiDB-lite"/>
    </source>
</evidence>
<feature type="domain" description="SPOR" evidence="2">
    <location>
        <begin position="249"/>
        <end position="326"/>
    </location>
</feature>
<dbReference type="InterPro" id="IPR009009">
    <property type="entry name" value="RlpA-like_DPBB"/>
</dbReference>
<dbReference type="PROSITE" id="PS51724">
    <property type="entry name" value="SPOR"/>
    <property type="match status" value="1"/>
</dbReference>
<evidence type="ECO:0000313" key="3">
    <source>
        <dbReference type="EMBL" id="ALE16472.1"/>
    </source>
</evidence>
<feature type="compositionally biased region" description="Basic and acidic residues" evidence="1">
    <location>
        <begin position="247"/>
        <end position="258"/>
    </location>
</feature>
<dbReference type="Gene3D" id="3.30.70.1070">
    <property type="entry name" value="Sporulation related repeat"/>
    <property type="match status" value="1"/>
</dbReference>
<reference evidence="3 4" key="1">
    <citation type="submission" date="2015-09" db="EMBL/GenBank/DDBJ databases">
        <title>Complete genome sequence of a benzo[a]pyrene-degrading bacterium Altererythrobacter epoxidivorans CGMCC 1.7731T.</title>
        <authorList>
            <person name="Li Z."/>
            <person name="Cheng H."/>
            <person name="Huo Y."/>
            <person name="Xu X."/>
        </authorList>
    </citation>
    <scope>NUCLEOTIDE SEQUENCE [LARGE SCALE GENOMIC DNA]</scope>
    <source>
        <strain evidence="3 4">CGMCC 1.7731</strain>
    </source>
</reference>
<evidence type="ECO:0000259" key="2">
    <source>
        <dbReference type="PROSITE" id="PS51724"/>
    </source>
</evidence>
<dbReference type="InterPro" id="IPR036908">
    <property type="entry name" value="RlpA-like_sf"/>
</dbReference>
<dbReference type="KEGG" id="aep:AMC99_01177"/>
<dbReference type="Pfam" id="PF03330">
    <property type="entry name" value="DPBB_1"/>
    <property type="match status" value="1"/>
</dbReference>
<feature type="compositionally biased region" description="Polar residues" evidence="1">
    <location>
        <begin position="233"/>
        <end position="243"/>
    </location>
</feature>
<name>A0A0M3TA56_9SPHN</name>
<dbReference type="InterPro" id="IPR007730">
    <property type="entry name" value="SPOR-like_dom"/>
</dbReference>
<dbReference type="GO" id="GO:0042834">
    <property type="term" value="F:peptidoglycan binding"/>
    <property type="evidence" value="ECO:0007669"/>
    <property type="project" value="InterPro"/>
</dbReference>
<protein>
    <submittedName>
        <fullName evidence="3">Rare lipoprotein A</fullName>
    </submittedName>
</protein>
<organism evidence="3 4">
    <name type="scientific">Altererythrobacter epoxidivorans</name>
    <dbReference type="NCBI Taxonomy" id="361183"/>
    <lineage>
        <taxon>Bacteria</taxon>
        <taxon>Pseudomonadati</taxon>
        <taxon>Pseudomonadota</taxon>
        <taxon>Alphaproteobacteria</taxon>
        <taxon>Sphingomonadales</taxon>
        <taxon>Erythrobacteraceae</taxon>
        <taxon>Altererythrobacter</taxon>
    </lineage>
</organism>
<keyword evidence="4" id="KW-1185">Reference proteome</keyword>
<dbReference type="PANTHER" id="PTHR34183">
    <property type="entry name" value="ENDOLYTIC PEPTIDOGLYCAN TRANSGLYCOSYLASE RLPA"/>
    <property type="match status" value="1"/>
</dbReference>
<proteinExistence type="predicted"/>
<gene>
    <name evidence="3" type="ORF">AMC99_01177</name>
</gene>
<dbReference type="STRING" id="361183.AMC99_01177"/>
<dbReference type="Gene3D" id="2.40.40.10">
    <property type="entry name" value="RlpA-like domain"/>
    <property type="match status" value="1"/>
</dbReference>
<dbReference type="Pfam" id="PF05036">
    <property type="entry name" value="SPOR"/>
    <property type="match status" value="1"/>
</dbReference>
<dbReference type="CDD" id="cd22268">
    <property type="entry name" value="DPBB_RlpA-like"/>
    <property type="match status" value="1"/>
</dbReference>
<sequence length="327" mass="34181">MTLGLLVTVAACGGISSASRPDTANAQANDLASVSTNGPEADYPVVIGDAYKIDGIEYVPADVWNYDEVGYATFNPDQGVTASHKTLPLPSYVEVTSLENGKTIVVRVERRGPMTNERLIGLSAGAQALLSATEGTAIRVRRINPPEVERAALRSGQAAPDRLDTPMSLVEILKRKLPAAGSASLAKAEPVAPTNENGDSFDAAMADLAVATEKQEQLIAVQDVLPTPDASEQKSPTVTTVAQTAPEPKKSSAEPKRSTGDFVIQAAAFSSKANADRAAKTISGFVESSGKLFRVRTGPYETRGQADAALAKVRAAGYSDARVIKAG</sequence>
<dbReference type="EMBL" id="CP012669">
    <property type="protein sequence ID" value="ALE16472.1"/>
    <property type="molecule type" value="Genomic_DNA"/>
</dbReference>
<keyword evidence="3" id="KW-0449">Lipoprotein</keyword>
<accession>A0A0M3TA56</accession>
<dbReference type="InterPro" id="IPR036680">
    <property type="entry name" value="SPOR-like_sf"/>
</dbReference>
<dbReference type="AlphaFoldDB" id="A0A0M3TA56"/>
<dbReference type="PANTHER" id="PTHR34183:SF1">
    <property type="entry name" value="ENDOLYTIC PEPTIDOGLYCAN TRANSGLYCOSYLASE RLPA"/>
    <property type="match status" value="1"/>
</dbReference>
<dbReference type="Proteomes" id="UP000057938">
    <property type="component" value="Chromosome"/>
</dbReference>
<dbReference type="SUPFAM" id="SSF110997">
    <property type="entry name" value="Sporulation related repeat"/>
    <property type="match status" value="1"/>
</dbReference>